<evidence type="ECO:0000313" key="2">
    <source>
        <dbReference type="Proteomes" id="UP001189429"/>
    </source>
</evidence>
<accession>A0ABN9TQJ2</accession>
<gene>
    <name evidence="1" type="ORF">PCOR1329_LOCUS40993</name>
</gene>
<reference evidence="1" key="1">
    <citation type="submission" date="2023-10" db="EMBL/GenBank/DDBJ databases">
        <authorList>
            <person name="Chen Y."/>
            <person name="Shah S."/>
            <person name="Dougan E. K."/>
            <person name="Thang M."/>
            <person name="Chan C."/>
        </authorList>
    </citation>
    <scope>NUCLEOTIDE SEQUENCE [LARGE SCALE GENOMIC DNA]</scope>
</reference>
<evidence type="ECO:0000313" key="1">
    <source>
        <dbReference type="EMBL" id="CAK0847908.1"/>
    </source>
</evidence>
<comment type="caution">
    <text evidence="1">The sequence shown here is derived from an EMBL/GenBank/DDBJ whole genome shotgun (WGS) entry which is preliminary data.</text>
</comment>
<keyword evidence="2" id="KW-1185">Reference proteome</keyword>
<name>A0ABN9TQJ2_9DINO</name>
<protein>
    <submittedName>
        <fullName evidence="1">Uncharacterized protein</fullName>
    </submittedName>
</protein>
<sequence>MQCLFTVFLHGRALEITRSYRSQRKRFFSSAAEVDYCSLHPPSFASSEGLDQQEKTDQDCCISCEATLCAAPTRMPHLEDGLPHLPARGAPLGGSQEGSQAIAQAQHGTNLMGMHG</sequence>
<proteinExistence type="predicted"/>
<dbReference type="Proteomes" id="UP001189429">
    <property type="component" value="Unassembled WGS sequence"/>
</dbReference>
<organism evidence="1 2">
    <name type="scientific">Prorocentrum cordatum</name>
    <dbReference type="NCBI Taxonomy" id="2364126"/>
    <lineage>
        <taxon>Eukaryota</taxon>
        <taxon>Sar</taxon>
        <taxon>Alveolata</taxon>
        <taxon>Dinophyceae</taxon>
        <taxon>Prorocentrales</taxon>
        <taxon>Prorocentraceae</taxon>
        <taxon>Prorocentrum</taxon>
    </lineage>
</organism>
<dbReference type="EMBL" id="CAUYUJ010014940">
    <property type="protein sequence ID" value="CAK0847908.1"/>
    <property type="molecule type" value="Genomic_DNA"/>
</dbReference>